<feature type="compositionally biased region" description="Polar residues" evidence="1">
    <location>
        <begin position="214"/>
        <end position="229"/>
    </location>
</feature>
<name>A0ABD3QQC9_9STRA</name>
<proteinExistence type="predicted"/>
<feature type="region of interest" description="Disordered" evidence="1">
    <location>
        <begin position="213"/>
        <end position="249"/>
    </location>
</feature>
<dbReference type="Proteomes" id="UP001516023">
    <property type="component" value="Unassembled WGS sequence"/>
</dbReference>
<dbReference type="AlphaFoldDB" id="A0ABD3QQC9"/>
<protein>
    <submittedName>
        <fullName evidence="2">Uncharacterized protein</fullName>
    </submittedName>
</protein>
<evidence type="ECO:0000313" key="2">
    <source>
        <dbReference type="EMBL" id="KAL3802615.1"/>
    </source>
</evidence>
<evidence type="ECO:0000313" key="3">
    <source>
        <dbReference type="Proteomes" id="UP001516023"/>
    </source>
</evidence>
<accession>A0ABD3QQC9</accession>
<feature type="region of interest" description="Disordered" evidence="1">
    <location>
        <begin position="110"/>
        <end position="134"/>
    </location>
</feature>
<organism evidence="2 3">
    <name type="scientific">Cyclotella cryptica</name>
    <dbReference type="NCBI Taxonomy" id="29204"/>
    <lineage>
        <taxon>Eukaryota</taxon>
        <taxon>Sar</taxon>
        <taxon>Stramenopiles</taxon>
        <taxon>Ochrophyta</taxon>
        <taxon>Bacillariophyta</taxon>
        <taxon>Coscinodiscophyceae</taxon>
        <taxon>Thalassiosirophycidae</taxon>
        <taxon>Stephanodiscales</taxon>
        <taxon>Stephanodiscaceae</taxon>
        <taxon>Cyclotella</taxon>
    </lineage>
</organism>
<feature type="compositionally biased region" description="Polar residues" evidence="1">
    <location>
        <begin position="240"/>
        <end position="249"/>
    </location>
</feature>
<comment type="caution">
    <text evidence="2">The sequence shown here is derived from an EMBL/GenBank/DDBJ whole genome shotgun (WGS) entry which is preliminary data.</text>
</comment>
<dbReference type="EMBL" id="JABMIG020000018">
    <property type="protein sequence ID" value="KAL3802615.1"/>
    <property type="molecule type" value="Genomic_DNA"/>
</dbReference>
<gene>
    <name evidence="2" type="ORF">HJC23_011939</name>
</gene>
<sequence length="285" mass="31266">MEQTFSSVRDFLQQHNLTATSTNASDVVATAVLRLSGDPEEESIDTTQLAQGEMEHLRRADPFLYHSIVNDTTGRKVCTLHRAEAGSIVAADAAAGGATADIAHDRGEASFQGEGNVRPRRIPRRSSMPTLSTSHVVRRQRRFSTEEALSNSFLNMMSDGMGNLDNSEDDDSLNGISNAIERVGISHSFRDESNVGELASLGRVDSLRIPRSITMPSLNTTHQRNQQRSSADEQVHNEPLLSQQAHGQSYVNEEENIGAILRVILNERDQEDDNGSRNGPFVQGN</sequence>
<keyword evidence="3" id="KW-1185">Reference proteome</keyword>
<reference evidence="2 3" key="1">
    <citation type="journal article" date="2020" name="G3 (Bethesda)">
        <title>Improved Reference Genome for Cyclotella cryptica CCMP332, a Model for Cell Wall Morphogenesis, Salinity Adaptation, and Lipid Production in Diatoms (Bacillariophyta).</title>
        <authorList>
            <person name="Roberts W.R."/>
            <person name="Downey K.M."/>
            <person name="Ruck E.C."/>
            <person name="Traller J.C."/>
            <person name="Alverson A.J."/>
        </authorList>
    </citation>
    <scope>NUCLEOTIDE SEQUENCE [LARGE SCALE GENOMIC DNA]</scope>
    <source>
        <strain evidence="2 3">CCMP332</strain>
    </source>
</reference>
<evidence type="ECO:0000256" key="1">
    <source>
        <dbReference type="SAM" id="MobiDB-lite"/>
    </source>
</evidence>